<dbReference type="Proteomes" id="UP000749559">
    <property type="component" value="Unassembled WGS sequence"/>
</dbReference>
<dbReference type="GO" id="GO:0005783">
    <property type="term" value="C:endoplasmic reticulum"/>
    <property type="evidence" value="ECO:0007669"/>
    <property type="project" value="TreeGrafter"/>
</dbReference>
<evidence type="ECO:0000256" key="2">
    <source>
        <dbReference type="ARBA" id="ARBA00022723"/>
    </source>
</evidence>
<dbReference type="InterPro" id="IPR029056">
    <property type="entry name" value="Ribokinase-like"/>
</dbReference>
<accession>A0A8J1XU94</accession>
<dbReference type="OrthoDB" id="5847021at2759"/>
<keyword evidence="4" id="KW-0460">Magnesium</keyword>
<dbReference type="SUPFAM" id="SSF53613">
    <property type="entry name" value="Ribokinase-like"/>
    <property type="match status" value="1"/>
</dbReference>
<dbReference type="GO" id="GO:0006096">
    <property type="term" value="P:glycolytic process"/>
    <property type="evidence" value="ECO:0007669"/>
    <property type="project" value="UniProtKB-KW"/>
</dbReference>
<reference evidence="6" key="1">
    <citation type="submission" date="2022-03" db="EMBL/GenBank/DDBJ databases">
        <authorList>
            <person name="Martin C."/>
        </authorList>
    </citation>
    <scope>NUCLEOTIDE SEQUENCE</scope>
</reference>
<evidence type="ECO:0000313" key="7">
    <source>
        <dbReference type="Proteomes" id="UP000749559"/>
    </source>
</evidence>
<dbReference type="GO" id="GO:0006006">
    <property type="term" value="P:glucose metabolic process"/>
    <property type="evidence" value="ECO:0007669"/>
    <property type="project" value="TreeGrafter"/>
</dbReference>
<dbReference type="EMBL" id="CAIIXF020000010">
    <property type="protein sequence ID" value="CAH1796959.1"/>
    <property type="molecule type" value="Genomic_DNA"/>
</dbReference>
<dbReference type="Gene3D" id="3.40.1190.20">
    <property type="match status" value="1"/>
</dbReference>
<evidence type="ECO:0000256" key="4">
    <source>
        <dbReference type="ARBA" id="ARBA00022842"/>
    </source>
</evidence>
<keyword evidence="5" id="KW-0324">Glycolysis</keyword>
<proteinExistence type="predicted"/>
<evidence type="ECO:0000256" key="1">
    <source>
        <dbReference type="ARBA" id="ARBA00022679"/>
    </source>
</evidence>
<dbReference type="Pfam" id="PF04587">
    <property type="entry name" value="ADP_PFK_GK"/>
    <property type="match status" value="1"/>
</dbReference>
<keyword evidence="1" id="KW-0808">Transferase</keyword>
<keyword evidence="2" id="KW-0479">Metal-binding</keyword>
<sequence length="483" mass="54150">MSSKTVAFLAVQVVLIYCAYRAYYKDDTGQSLTPEEEIISIWEERIKLPTRQFKKVAVGLNANVDLIVKGSELLRMLNISPGHKLDHHELNSLHELQEVFAFFLAKGSGAERNFANGEDFGKMVDAAERLSRADWFIGGNAALMAQKIITTFPDTQVQLVGPVGPRLKSLLDQNMQVPQSSRIDKDEVHMILEFERGEKWGDHQAPVATRFITSHDLSNARMDKLETLFASLGSFQPDLVILSGLHIMEGQSEDFLKKRLEDLAGNLRLLPSTVPVHLELASMTKPWFMKLIMEIVLPTVSSLGLNEQELAFASHATDGPHNTMYKEIKGQPEIHKVSDIMTWLLKTYSYGSKNYPNSKLTRVHFHSLTYHITGTLNVAWRNERAAVAAGTRIAAKQACDMKIFDPTKVDIKSPEQFKLFTGDKLRSFNQSEPVLSWKTGDFKFCFSPVLVCKHPLKTVGLGDAISATGLLFSEYDAKYADQS</sequence>
<organism evidence="6 7">
    <name type="scientific">Owenia fusiformis</name>
    <name type="common">Polychaete worm</name>
    <dbReference type="NCBI Taxonomy" id="6347"/>
    <lineage>
        <taxon>Eukaryota</taxon>
        <taxon>Metazoa</taxon>
        <taxon>Spiralia</taxon>
        <taxon>Lophotrochozoa</taxon>
        <taxon>Annelida</taxon>
        <taxon>Polychaeta</taxon>
        <taxon>Sedentaria</taxon>
        <taxon>Canalipalpata</taxon>
        <taxon>Sabellida</taxon>
        <taxon>Oweniida</taxon>
        <taxon>Oweniidae</taxon>
        <taxon>Owenia</taxon>
    </lineage>
</organism>
<keyword evidence="3" id="KW-0418">Kinase</keyword>
<evidence type="ECO:0000256" key="3">
    <source>
        <dbReference type="ARBA" id="ARBA00022777"/>
    </source>
</evidence>
<dbReference type="GO" id="GO:0046872">
    <property type="term" value="F:metal ion binding"/>
    <property type="evidence" value="ECO:0007669"/>
    <property type="project" value="UniProtKB-KW"/>
</dbReference>
<dbReference type="InterPro" id="IPR007666">
    <property type="entry name" value="ADP_PFK/GK"/>
</dbReference>
<evidence type="ECO:0000256" key="5">
    <source>
        <dbReference type="ARBA" id="ARBA00023152"/>
    </source>
</evidence>
<comment type="caution">
    <text evidence="6">The sequence shown here is derived from an EMBL/GenBank/DDBJ whole genome shotgun (WGS) entry which is preliminary data.</text>
</comment>
<dbReference type="PANTHER" id="PTHR21208">
    <property type="entry name" value="ADP-DEPENDENT GLUCOKINASE"/>
    <property type="match status" value="1"/>
</dbReference>
<evidence type="ECO:0000313" key="6">
    <source>
        <dbReference type="EMBL" id="CAH1796959.1"/>
    </source>
</evidence>
<gene>
    <name evidence="6" type="ORF">OFUS_LOCUS21313</name>
</gene>
<dbReference type="PANTHER" id="PTHR21208:SF0">
    <property type="entry name" value="ADP-DEPENDENT GLUCOKINASE"/>
    <property type="match status" value="1"/>
</dbReference>
<dbReference type="AlphaFoldDB" id="A0A8J1XU94"/>
<keyword evidence="7" id="KW-1185">Reference proteome</keyword>
<dbReference type="PROSITE" id="PS51255">
    <property type="entry name" value="ADPK"/>
    <property type="match status" value="1"/>
</dbReference>
<dbReference type="GO" id="GO:0043843">
    <property type="term" value="F:ADP-specific glucokinase activity"/>
    <property type="evidence" value="ECO:0007669"/>
    <property type="project" value="TreeGrafter"/>
</dbReference>
<protein>
    <submittedName>
        <fullName evidence="6">Uncharacterized protein</fullName>
    </submittedName>
</protein>
<name>A0A8J1XU94_OWEFU</name>